<proteinExistence type="predicted"/>
<dbReference type="Proteomes" id="UP000295479">
    <property type="component" value="Unassembled WGS sequence"/>
</dbReference>
<reference evidence="1 2" key="1">
    <citation type="submission" date="2019-03" db="EMBL/GenBank/DDBJ databases">
        <title>Flavobacterium AR-3-4 sp. nov. isolated from arctic soil.</title>
        <authorList>
            <person name="Chaudhary D.K."/>
        </authorList>
    </citation>
    <scope>NUCLEOTIDE SEQUENCE [LARGE SCALE GENOMIC DNA]</scope>
    <source>
        <strain evidence="1 2">AR-3-4</strain>
    </source>
</reference>
<evidence type="ECO:0000313" key="2">
    <source>
        <dbReference type="Proteomes" id="UP000295479"/>
    </source>
</evidence>
<organism evidence="1 2">
    <name type="scientific">Flavobacterium cellulosilyticum</name>
    <dbReference type="NCBI Taxonomy" id="2541731"/>
    <lineage>
        <taxon>Bacteria</taxon>
        <taxon>Pseudomonadati</taxon>
        <taxon>Bacteroidota</taxon>
        <taxon>Flavobacteriia</taxon>
        <taxon>Flavobacteriales</taxon>
        <taxon>Flavobacteriaceae</taxon>
        <taxon>Flavobacterium</taxon>
    </lineage>
</organism>
<accession>A0A4R5C5I4</accession>
<keyword evidence="2" id="KW-1185">Reference proteome</keyword>
<dbReference type="OrthoDB" id="649587at2"/>
<evidence type="ECO:0000313" key="1">
    <source>
        <dbReference type="EMBL" id="TDD94275.1"/>
    </source>
</evidence>
<dbReference type="EMBL" id="SMFK01000017">
    <property type="protein sequence ID" value="TDD94275.1"/>
    <property type="molecule type" value="Genomic_DNA"/>
</dbReference>
<dbReference type="RefSeq" id="WP_132008909.1">
    <property type="nucleotide sequence ID" value="NZ_SMFK01000017.1"/>
</dbReference>
<name>A0A4R5C5I4_9FLAO</name>
<gene>
    <name evidence="1" type="ORF">E0F76_16870</name>
</gene>
<dbReference type="AlphaFoldDB" id="A0A4R5C5I4"/>
<protein>
    <submittedName>
        <fullName evidence="1">Uncharacterized protein</fullName>
    </submittedName>
</protein>
<sequence length="238" mass="27776">MIVSKMKYLILVIILSIINCSGQSIEIVTVATNNINEGIYYLNKNGLVVKFIYNDHLSPKQYTVLYTYLETNLVEKINYLGGGDIDGFDENEEKKHISDASFQNNYLLKKGITFPLPFVNYEELGDIVKIFSSCDKYQVITTNSEKVLSFNNLNKKITFRSNIEKYIQHLTVIKKYKIIMKDNFIVKEEYTFDGGILTRIYHYDKINKLSSIIWNCIYDNDSNKYTETKTFSYKLESR</sequence>
<comment type="caution">
    <text evidence="1">The sequence shown here is derived from an EMBL/GenBank/DDBJ whole genome shotgun (WGS) entry which is preliminary data.</text>
</comment>